<dbReference type="SUPFAM" id="SSF52821">
    <property type="entry name" value="Rhodanese/Cell cycle control phosphatase"/>
    <property type="match status" value="1"/>
</dbReference>
<dbReference type="PANTHER" id="PTHR43031:SF7">
    <property type="entry name" value="NITRIC OXIDE REDUCTASE FLRD-NAD(+) REDUCTASE"/>
    <property type="match status" value="1"/>
</dbReference>
<dbReference type="InterPro" id="IPR036873">
    <property type="entry name" value="Rhodanese-like_dom_sf"/>
</dbReference>
<dbReference type="InterPro" id="IPR050229">
    <property type="entry name" value="GlpE_sulfurtransferase"/>
</dbReference>
<sequence length="201" mass="20407">MGGACGSPTAAARAIPQGPTATGLGKDAAMALTAITPEEASKLRYKNGVIIDIREPAELVRERIPDSRALPLSQIATADLKLGPKERPIFICHSGARTNARSGQLAAKIKGQGYALTGGMVAWKKAGLPVITPDDAASKRARLVLNVLNGITLGGLALAGYGFVTQGAIVGVIGAGLAITALFGRGPAISAVLGKHGIPQE</sequence>
<evidence type="ECO:0000313" key="3">
    <source>
        <dbReference type="EMBL" id="RAI24817.1"/>
    </source>
</evidence>
<dbReference type="Pfam" id="PF00581">
    <property type="entry name" value="Rhodanese"/>
    <property type="match status" value="1"/>
</dbReference>
<proteinExistence type="predicted"/>
<evidence type="ECO:0000259" key="2">
    <source>
        <dbReference type="PROSITE" id="PS50206"/>
    </source>
</evidence>
<name>A0A327JEC7_9HYPH</name>
<protein>
    <recommendedName>
        <fullName evidence="2">Rhodanese domain-containing protein</fullName>
    </recommendedName>
</protein>
<dbReference type="AlphaFoldDB" id="A0A327JEC7"/>
<gene>
    <name evidence="3" type="ORF">CH339_21015</name>
</gene>
<dbReference type="Proteomes" id="UP000249299">
    <property type="component" value="Unassembled WGS sequence"/>
</dbReference>
<dbReference type="InterPro" id="IPR001763">
    <property type="entry name" value="Rhodanese-like_dom"/>
</dbReference>
<keyword evidence="1" id="KW-0812">Transmembrane</keyword>
<dbReference type="PANTHER" id="PTHR43031">
    <property type="entry name" value="FAD-DEPENDENT OXIDOREDUCTASE"/>
    <property type="match status" value="1"/>
</dbReference>
<evidence type="ECO:0000256" key="1">
    <source>
        <dbReference type="SAM" id="Phobius"/>
    </source>
</evidence>
<feature type="transmembrane region" description="Helical" evidence="1">
    <location>
        <begin position="143"/>
        <end position="163"/>
    </location>
</feature>
<keyword evidence="1" id="KW-0472">Membrane</keyword>
<reference evidence="3 4" key="1">
    <citation type="submission" date="2017-07" db="EMBL/GenBank/DDBJ databases">
        <title>Draft Genome Sequences of Select Purple Nonsulfur Bacteria.</title>
        <authorList>
            <person name="Lasarre B."/>
            <person name="Mckinlay J.B."/>
        </authorList>
    </citation>
    <scope>NUCLEOTIDE SEQUENCE [LARGE SCALE GENOMIC DNA]</scope>
    <source>
        <strain evidence="3 4">DSM 11290</strain>
    </source>
</reference>
<dbReference type="SMART" id="SM00450">
    <property type="entry name" value="RHOD"/>
    <property type="match status" value="1"/>
</dbReference>
<feature type="transmembrane region" description="Helical" evidence="1">
    <location>
        <begin position="169"/>
        <end position="193"/>
    </location>
</feature>
<dbReference type="PROSITE" id="PS50206">
    <property type="entry name" value="RHODANESE_3"/>
    <property type="match status" value="1"/>
</dbReference>
<dbReference type="EMBL" id="NPEV01000066">
    <property type="protein sequence ID" value="RAI24817.1"/>
    <property type="molecule type" value="Genomic_DNA"/>
</dbReference>
<keyword evidence="4" id="KW-1185">Reference proteome</keyword>
<comment type="caution">
    <text evidence="3">The sequence shown here is derived from an EMBL/GenBank/DDBJ whole genome shotgun (WGS) entry which is preliminary data.</text>
</comment>
<keyword evidence="1" id="KW-1133">Transmembrane helix</keyword>
<accession>A0A327JEC7</accession>
<dbReference type="OrthoDB" id="9807812at2"/>
<organism evidence="3 4">
    <name type="scientific">Rhodobium orientis</name>
    <dbReference type="NCBI Taxonomy" id="34017"/>
    <lineage>
        <taxon>Bacteria</taxon>
        <taxon>Pseudomonadati</taxon>
        <taxon>Pseudomonadota</taxon>
        <taxon>Alphaproteobacteria</taxon>
        <taxon>Hyphomicrobiales</taxon>
        <taxon>Rhodobiaceae</taxon>
        <taxon>Rhodobium</taxon>
    </lineage>
</organism>
<evidence type="ECO:0000313" key="4">
    <source>
        <dbReference type="Proteomes" id="UP000249299"/>
    </source>
</evidence>
<dbReference type="Gene3D" id="3.40.250.10">
    <property type="entry name" value="Rhodanese-like domain"/>
    <property type="match status" value="1"/>
</dbReference>
<feature type="domain" description="Rhodanese" evidence="2">
    <location>
        <begin position="44"/>
        <end position="132"/>
    </location>
</feature>